<dbReference type="InterPro" id="IPR010114">
    <property type="entry name" value="Transcript_reg_NtrC"/>
</dbReference>
<comment type="subcellular location">
    <subcellularLocation>
        <location evidence="1 15">Cytoplasm</location>
    </subcellularLocation>
</comment>
<comment type="function">
    <text evidence="15">Member of the two-component regulatory system NtrB/NtrC, which controls expression of the nitrogen-regulated (ntr) genes in response to nitrogen limitation. Phosphorylated NtrC binds directly to DNA and stimulates the formation of open promoter-sigma54-RNA polymerase complexes.</text>
</comment>
<dbReference type="PROSITE" id="PS00688">
    <property type="entry name" value="SIGMA54_INTERACT_3"/>
    <property type="match status" value="1"/>
</dbReference>
<evidence type="ECO:0000256" key="8">
    <source>
        <dbReference type="ARBA" id="ARBA00023012"/>
    </source>
</evidence>
<dbReference type="InterPro" id="IPR009057">
    <property type="entry name" value="Homeodomain-like_sf"/>
</dbReference>
<dbReference type="PRINTS" id="PR01590">
    <property type="entry name" value="HTHFIS"/>
</dbReference>
<keyword evidence="3 15" id="KW-0963">Cytoplasm</keyword>
<dbReference type="NCBIfam" id="TIGR01818">
    <property type="entry name" value="ntrC"/>
    <property type="match status" value="1"/>
</dbReference>
<evidence type="ECO:0000256" key="2">
    <source>
        <dbReference type="ARBA" id="ARBA00019059"/>
    </source>
</evidence>
<dbReference type="InterPro" id="IPR025662">
    <property type="entry name" value="Sigma_54_int_dom_ATP-bd_1"/>
</dbReference>
<evidence type="ECO:0000256" key="5">
    <source>
        <dbReference type="ARBA" id="ARBA00022553"/>
    </source>
</evidence>
<dbReference type="CDD" id="cd19919">
    <property type="entry name" value="REC_NtrC"/>
    <property type="match status" value="1"/>
</dbReference>
<evidence type="ECO:0000256" key="13">
    <source>
        <dbReference type="ARBA" id="ARBA00023231"/>
    </source>
</evidence>
<dbReference type="InterPro" id="IPR058031">
    <property type="entry name" value="AAA_lid_NorR"/>
</dbReference>
<dbReference type="CDD" id="cd00009">
    <property type="entry name" value="AAA"/>
    <property type="match status" value="1"/>
</dbReference>
<evidence type="ECO:0000256" key="10">
    <source>
        <dbReference type="ARBA" id="ARBA00023125"/>
    </source>
</evidence>
<dbReference type="SMART" id="SM00382">
    <property type="entry name" value="AAA"/>
    <property type="match status" value="1"/>
</dbReference>
<feature type="domain" description="Sigma-54 factor interaction" evidence="16">
    <location>
        <begin position="143"/>
        <end position="372"/>
    </location>
</feature>
<dbReference type="InterPro" id="IPR003593">
    <property type="entry name" value="AAA+_ATPase"/>
</dbReference>
<sequence>MTMNNRVWIIDDDRSIRWVLERALSRAGIDTTCYENGDRALDDFYSETPDVVISDIRMPGSDGFKLLQRFQAERPSLPIIIMTAHSDLDSAVAAYQGGAFEYLPKPFDVDEAVAVTRRALAHANEQKPEEPVVIENGTGNKEIIGEAPAMQEVFRAIGRLSHSNITVLINGESGTGKELVAAALHNHSPRKSQPFIALNMAAIPRDLMESELFGHEKGAFTGASAQRAGRFEQANGGTLFLDEIGDMPAETQTRLLRVLADGEFYRVGGHTPVKVDVRIIAATHQHLERLVEQHKFREDLFHRLNVIRIHIPRLADRREDIPRLVRHFFNIAAKDLGVEPKILLKETEEYLASLDWPGNVRQLENTCRWITVMASGREVHVDDLPPELHQQSASSEVPQDWQKALRLWADQALATGQREILGQAVPAFERALIEIALKHTAGRKRDAAELLGWGRNTLTRKLKELGMSGGDD</sequence>
<evidence type="ECO:0000256" key="6">
    <source>
        <dbReference type="ARBA" id="ARBA00022741"/>
    </source>
</evidence>
<dbReference type="PROSITE" id="PS50045">
    <property type="entry name" value="SIGMA54_INTERACT_4"/>
    <property type="match status" value="1"/>
</dbReference>
<dbReference type="RefSeq" id="WP_138234276.1">
    <property type="nucleotide sequence ID" value="NZ_CP185860.1"/>
</dbReference>
<evidence type="ECO:0000256" key="12">
    <source>
        <dbReference type="ARBA" id="ARBA00023163"/>
    </source>
</evidence>
<dbReference type="InterPro" id="IPR002078">
    <property type="entry name" value="Sigma_54_int"/>
</dbReference>
<dbReference type="Pfam" id="PF25601">
    <property type="entry name" value="AAA_lid_14"/>
    <property type="match status" value="1"/>
</dbReference>
<keyword evidence="6 15" id="KW-0547">Nucleotide-binding</keyword>
<comment type="caution">
    <text evidence="18">The sequence shown here is derived from an EMBL/GenBank/DDBJ whole genome shotgun (WGS) entry which is preliminary data.</text>
</comment>
<accession>A0ABY2ULT7</accession>
<dbReference type="Gene3D" id="3.40.50.300">
    <property type="entry name" value="P-loop containing nucleotide triphosphate hydrolases"/>
    <property type="match status" value="1"/>
</dbReference>
<evidence type="ECO:0000313" key="19">
    <source>
        <dbReference type="Proteomes" id="UP000306791"/>
    </source>
</evidence>
<keyword evidence="13 15" id="KW-0535">Nitrogen fixation</keyword>
<feature type="domain" description="Response regulatory" evidence="17">
    <location>
        <begin position="6"/>
        <end position="120"/>
    </location>
</feature>
<dbReference type="SUPFAM" id="SSF52540">
    <property type="entry name" value="P-loop containing nucleoside triphosphate hydrolases"/>
    <property type="match status" value="1"/>
</dbReference>
<evidence type="ECO:0000259" key="17">
    <source>
        <dbReference type="PROSITE" id="PS50110"/>
    </source>
</evidence>
<evidence type="ECO:0000313" key="18">
    <source>
        <dbReference type="EMBL" id="TLM79103.1"/>
    </source>
</evidence>
<dbReference type="PROSITE" id="PS00675">
    <property type="entry name" value="SIGMA54_INTERACT_1"/>
    <property type="match status" value="1"/>
</dbReference>
<protein>
    <recommendedName>
        <fullName evidence="2 15">DNA-binding transcriptional regulator NtrC</fullName>
    </recommendedName>
    <alternativeName>
        <fullName evidence="15">Nitrogen regulation protein NR(I)</fullName>
    </alternativeName>
</protein>
<dbReference type="Gene3D" id="1.10.8.60">
    <property type="match status" value="1"/>
</dbReference>
<dbReference type="InterPro" id="IPR011006">
    <property type="entry name" value="CheY-like_superfamily"/>
</dbReference>
<keyword evidence="19" id="KW-1185">Reference proteome</keyword>
<keyword evidence="7 15" id="KW-0067">ATP-binding</keyword>
<keyword evidence="9 15" id="KW-0805">Transcription regulation</keyword>
<dbReference type="Gene3D" id="1.10.10.60">
    <property type="entry name" value="Homeodomain-like"/>
    <property type="match status" value="1"/>
</dbReference>
<evidence type="ECO:0000256" key="3">
    <source>
        <dbReference type="ARBA" id="ARBA00022490"/>
    </source>
</evidence>
<keyword evidence="11 15" id="KW-0010">Activator</keyword>
<keyword evidence="5 14" id="KW-0597">Phosphoprotein</keyword>
<evidence type="ECO:0000259" key="16">
    <source>
        <dbReference type="PROSITE" id="PS50045"/>
    </source>
</evidence>
<dbReference type="InterPro" id="IPR001789">
    <property type="entry name" value="Sig_transdc_resp-reg_receiver"/>
</dbReference>
<dbReference type="InterPro" id="IPR027417">
    <property type="entry name" value="P-loop_NTPase"/>
</dbReference>
<dbReference type="SUPFAM" id="SSF52172">
    <property type="entry name" value="CheY-like"/>
    <property type="match status" value="1"/>
</dbReference>
<feature type="modified residue" description="4-aspartylphosphate" evidence="14">
    <location>
        <position position="55"/>
    </location>
</feature>
<dbReference type="InterPro" id="IPR025944">
    <property type="entry name" value="Sigma_54_int_dom_CS"/>
</dbReference>
<dbReference type="Gene3D" id="3.40.50.2300">
    <property type="match status" value="1"/>
</dbReference>
<evidence type="ECO:0000256" key="7">
    <source>
        <dbReference type="ARBA" id="ARBA00022840"/>
    </source>
</evidence>
<dbReference type="Pfam" id="PF00072">
    <property type="entry name" value="Response_reg"/>
    <property type="match status" value="1"/>
</dbReference>
<keyword evidence="4 15" id="KW-0678">Repressor</keyword>
<evidence type="ECO:0000256" key="11">
    <source>
        <dbReference type="ARBA" id="ARBA00023159"/>
    </source>
</evidence>
<gene>
    <name evidence="15 18" type="primary">ntrC</name>
    <name evidence="18" type="ORF">FDY93_03065</name>
</gene>
<dbReference type="PANTHER" id="PTHR32071">
    <property type="entry name" value="TRANSCRIPTIONAL REGULATORY PROTEIN"/>
    <property type="match status" value="1"/>
</dbReference>
<dbReference type="InterPro" id="IPR025943">
    <property type="entry name" value="Sigma_54_int_dom_ATP-bd_2"/>
</dbReference>
<dbReference type="Pfam" id="PF02954">
    <property type="entry name" value="HTH_8"/>
    <property type="match status" value="1"/>
</dbReference>
<proteinExistence type="predicted"/>
<reference evidence="18 19" key="1">
    <citation type="submission" date="2019-05" db="EMBL/GenBank/DDBJ databases">
        <title>Microbulbifer harenosus sp. nov., an alginate-degrading bacterium isolated from coastal sand.</title>
        <authorList>
            <person name="Huang H."/>
            <person name="Mo K."/>
            <person name="Bao S."/>
        </authorList>
    </citation>
    <scope>NUCLEOTIDE SEQUENCE [LARGE SCALE GENOMIC DNA]</scope>
    <source>
        <strain evidence="18 19">HB161719</strain>
    </source>
</reference>
<dbReference type="SMART" id="SM00448">
    <property type="entry name" value="REC"/>
    <property type="match status" value="1"/>
</dbReference>
<dbReference type="SUPFAM" id="SSF46689">
    <property type="entry name" value="Homeodomain-like"/>
    <property type="match status" value="1"/>
</dbReference>
<evidence type="ECO:0000256" key="14">
    <source>
        <dbReference type="PROSITE-ProRule" id="PRU00169"/>
    </source>
</evidence>
<dbReference type="InterPro" id="IPR002197">
    <property type="entry name" value="HTH_Fis"/>
</dbReference>
<dbReference type="PANTHER" id="PTHR32071:SF95">
    <property type="entry name" value="DNA-BINDING TRANSCRIPTIONAL REGULATOR NTRC"/>
    <property type="match status" value="1"/>
</dbReference>
<evidence type="ECO:0000256" key="4">
    <source>
        <dbReference type="ARBA" id="ARBA00022491"/>
    </source>
</evidence>
<dbReference type="NCBIfam" id="NF008176">
    <property type="entry name" value="PRK10923.1"/>
    <property type="match status" value="1"/>
</dbReference>
<evidence type="ECO:0000256" key="9">
    <source>
        <dbReference type="ARBA" id="ARBA00023015"/>
    </source>
</evidence>
<name>A0ABY2ULT7_9GAMM</name>
<evidence type="ECO:0000256" key="1">
    <source>
        <dbReference type="ARBA" id="ARBA00004496"/>
    </source>
</evidence>
<dbReference type="PROSITE" id="PS00676">
    <property type="entry name" value="SIGMA54_INTERACT_2"/>
    <property type="match status" value="1"/>
</dbReference>
<evidence type="ECO:0000256" key="15">
    <source>
        <dbReference type="RuleBase" id="RU365013"/>
    </source>
</evidence>
<dbReference type="PROSITE" id="PS50110">
    <property type="entry name" value="RESPONSE_REGULATORY"/>
    <property type="match status" value="1"/>
</dbReference>
<keyword evidence="10 15" id="KW-0238">DNA-binding</keyword>
<dbReference type="Pfam" id="PF00158">
    <property type="entry name" value="Sigma54_activat"/>
    <property type="match status" value="1"/>
</dbReference>
<organism evidence="18 19">
    <name type="scientific">Microbulbifer harenosus</name>
    <dbReference type="NCBI Taxonomy" id="2576840"/>
    <lineage>
        <taxon>Bacteria</taxon>
        <taxon>Pseudomonadati</taxon>
        <taxon>Pseudomonadota</taxon>
        <taxon>Gammaproteobacteria</taxon>
        <taxon>Cellvibrionales</taxon>
        <taxon>Microbulbiferaceae</taxon>
        <taxon>Microbulbifer</taxon>
    </lineage>
</organism>
<keyword evidence="12 15" id="KW-0804">Transcription</keyword>
<dbReference type="EMBL" id="VANI01000004">
    <property type="protein sequence ID" value="TLM79103.1"/>
    <property type="molecule type" value="Genomic_DNA"/>
</dbReference>
<keyword evidence="8 15" id="KW-0902">Two-component regulatory system</keyword>
<dbReference type="Proteomes" id="UP000306791">
    <property type="component" value="Unassembled WGS sequence"/>
</dbReference>